<feature type="compositionally biased region" description="Polar residues" evidence="1">
    <location>
        <begin position="34"/>
        <end position="43"/>
    </location>
</feature>
<name>A0A3B0WV18_9ZZZZ</name>
<gene>
    <name evidence="2" type="ORF">MNBD_GAMMA08-482</name>
</gene>
<sequence>MKKIKVKLSESNKKIGRTNWASLKKTDTAESNKKIQPTQKTRG</sequence>
<organism evidence="2">
    <name type="scientific">hydrothermal vent metagenome</name>
    <dbReference type="NCBI Taxonomy" id="652676"/>
    <lineage>
        <taxon>unclassified sequences</taxon>
        <taxon>metagenomes</taxon>
        <taxon>ecological metagenomes</taxon>
    </lineage>
</organism>
<accession>A0A3B0WV18</accession>
<feature type="compositionally biased region" description="Basic and acidic residues" evidence="1">
    <location>
        <begin position="24"/>
        <end position="33"/>
    </location>
</feature>
<evidence type="ECO:0000256" key="1">
    <source>
        <dbReference type="SAM" id="MobiDB-lite"/>
    </source>
</evidence>
<protein>
    <submittedName>
        <fullName evidence="2">Uncharacterized protein</fullName>
    </submittedName>
</protein>
<dbReference type="AlphaFoldDB" id="A0A3B0WV18"/>
<feature type="region of interest" description="Disordered" evidence="1">
    <location>
        <begin position="1"/>
        <end position="43"/>
    </location>
</feature>
<reference evidence="2" key="1">
    <citation type="submission" date="2018-06" db="EMBL/GenBank/DDBJ databases">
        <authorList>
            <person name="Zhirakovskaya E."/>
        </authorList>
    </citation>
    <scope>NUCLEOTIDE SEQUENCE</scope>
</reference>
<evidence type="ECO:0000313" key="2">
    <source>
        <dbReference type="EMBL" id="VAW59271.1"/>
    </source>
</evidence>
<dbReference type="EMBL" id="UOFH01000067">
    <property type="protein sequence ID" value="VAW59271.1"/>
    <property type="molecule type" value="Genomic_DNA"/>
</dbReference>
<proteinExistence type="predicted"/>